<protein>
    <recommendedName>
        <fullName evidence="8">Probable lipid II flippase MurJ</fullName>
    </recommendedName>
</protein>
<dbReference type="InterPro" id="IPR004268">
    <property type="entry name" value="MurJ"/>
</dbReference>
<dbReference type="GO" id="GO:0005886">
    <property type="term" value="C:plasma membrane"/>
    <property type="evidence" value="ECO:0007669"/>
    <property type="project" value="UniProtKB-SubCell"/>
</dbReference>
<proteinExistence type="inferred from homology"/>
<keyword evidence="2 8" id="KW-1003">Cell membrane</keyword>
<dbReference type="NCBIfam" id="TIGR01695">
    <property type="entry name" value="murJ_mviN"/>
    <property type="match status" value="1"/>
</dbReference>
<evidence type="ECO:0000313" key="11">
    <source>
        <dbReference type="Proteomes" id="UP000032250"/>
    </source>
</evidence>
<keyword evidence="5 8" id="KW-0573">Peptidoglycan synthesis</keyword>
<evidence type="ECO:0000256" key="1">
    <source>
        <dbReference type="ARBA" id="ARBA00004651"/>
    </source>
</evidence>
<dbReference type="EMBL" id="JXSU01000007">
    <property type="protein sequence ID" value="KIS24928.1"/>
    <property type="molecule type" value="Genomic_DNA"/>
</dbReference>
<evidence type="ECO:0000256" key="5">
    <source>
        <dbReference type="ARBA" id="ARBA00022984"/>
    </source>
</evidence>
<keyword evidence="4 8" id="KW-0133">Cell shape</keyword>
<reference evidence="10 11" key="1">
    <citation type="submission" date="2014-06" db="EMBL/GenBank/DDBJ databases">
        <title>Genome characterization of distinct group I Clostridium botulinum lineages.</title>
        <authorList>
            <person name="Giordani F."/>
            <person name="Anselmo A."/>
            <person name="Fillo S."/>
            <person name="Palozzi A.M."/>
            <person name="Fortunato A."/>
            <person name="Gentile B."/>
            <person name="Ciammaruconi A."/>
            <person name="Anniballi F."/>
            <person name="De Medici D."/>
            <person name="Lista F."/>
        </authorList>
    </citation>
    <scope>NUCLEOTIDE SEQUENCE [LARGE SCALE GENOMIC DNA]</scope>
    <source>
        <strain evidence="10 11">B2 450</strain>
    </source>
</reference>
<dbReference type="UniPathway" id="UPA00219"/>
<dbReference type="PATRIC" id="fig|1379739.3.peg.3512"/>
<feature type="transmembrane region" description="Helical" evidence="8">
    <location>
        <begin position="440"/>
        <end position="458"/>
    </location>
</feature>
<dbReference type="PIRSF" id="PIRSF002869">
    <property type="entry name" value="MviN"/>
    <property type="match status" value="1"/>
</dbReference>
<feature type="transmembrane region" description="Helical" evidence="8">
    <location>
        <begin position="345"/>
        <end position="365"/>
    </location>
</feature>
<feature type="transmembrane region" description="Helical" evidence="8">
    <location>
        <begin position="273"/>
        <end position="294"/>
    </location>
</feature>
<feature type="transmembrane region" description="Helical" evidence="8">
    <location>
        <begin position="478"/>
        <end position="498"/>
    </location>
</feature>
<keyword evidence="7 8" id="KW-0472">Membrane</keyword>
<dbReference type="GO" id="GO:0034204">
    <property type="term" value="P:lipid translocation"/>
    <property type="evidence" value="ECO:0007669"/>
    <property type="project" value="TreeGrafter"/>
</dbReference>
<dbReference type="PANTHER" id="PTHR47019:SF1">
    <property type="entry name" value="LIPID II FLIPPASE MURJ"/>
    <property type="match status" value="1"/>
</dbReference>
<comment type="subcellular location">
    <subcellularLocation>
        <location evidence="1 8">Cell membrane</location>
        <topology evidence="1 8">Multi-pass membrane protein</topology>
    </subcellularLocation>
</comment>
<feature type="transmembrane region" description="Helical" evidence="8">
    <location>
        <begin position="88"/>
        <end position="111"/>
    </location>
</feature>
<dbReference type="Pfam" id="PF03023">
    <property type="entry name" value="MurJ"/>
    <property type="match status" value="1"/>
</dbReference>
<keyword evidence="8 9" id="KW-0961">Cell wall biogenesis/degradation</keyword>
<dbReference type="GO" id="GO:0009252">
    <property type="term" value="P:peptidoglycan biosynthetic process"/>
    <property type="evidence" value="ECO:0007669"/>
    <property type="project" value="UniProtKB-UniRule"/>
</dbReference>
<evidence type="ECO:0000256" key="6">
    <source>
        <dbReference type="ARBA" id="ARBA00022989"/>
    </source>
</evidence>
<dbReference type="GO" id="GO:0071555">
    <property type="term" value="P:cell wall organization"/>
    <property type="evidence" value="ECO:0007669"/>
    <property type="project" value="UniProtKB-UniRule"/>
</dbReference>
<dbReference type="GO" id="GO:0015648">
    <property type="term" value="F:lipid-linked peptidoglycan transporter activity"/>
    <property type="evidence" value="ECO:0007669"/>
    <property type="project" value="UniProtKB-UniRule"/>
</dbReference>
<dbReference type="Proteomes" id="UP000032250">
    <property type="component" value="Unassembled WGS sequence"/>
</dbReference>
<comment type="caution">
    <text evidence="10">The sequence shown here is derived from an EMBL/GenBank/DDBJ whole genome shotgun (WGS) entry which is preliminary data.</text>
</comment>
<dbReference type="HAMAP" id="MF_02078">
    <property type="entry name" value="MurJ_MviN"/>
    <property type="match status" value="1"/>
</dbReference>
<sequence length="518" mass="57080">MKENKALKSSVFVMLLIILGKVFALIRDSLIAAKFGATDITDIYNFSLGIVSLLTTISYGLTTTLIPIHTENLESGNKKESNKFVNNVLNTFSIGTIILTILMIIFAKYIIYIFGPGFQKDLIVFNTSIKITRIMLLSLIFISLQSVITGVLQSHKQFLEPSAMAMISNIVHIIYLVFLASNYGMVGFAIAAVLGFFAQFIINIPKYKKMGYKYSTYINLEDSKTRQMFKLTMPVIISTSVIQLNLVINRAFATTIFGGAATILDNANKINTLAYEVFAIGIAMIVYPTLSELAAKNDKKQYKVELGRAINIILIIMVPAAVGIATLREPLINVIFKRGAFSEDAASLTSQVLLLYTPAMIAYGVRDILNKAFYAIKDTKTPMINSFIGIIINVVINVLLIKYLGVRGLTLATSISAFVITIVMLLDLNKKLNGIDIKNIIISFLKVILSALFMGIIVNIINKLTLLSLGDGMKGSSISILICMVIGAVCYTLAIYLLKVKEIQDIVEPLLKILKLKK</sequence>
<evidence type="ECO:0000256" key="4">
    <source>
        <dbReference type="ARBA" id="ARBA00022960"/>
    </source>
</evidence>
<feature type="transmembrane region" description="Helical" evidence="8">
    <location>
        <begin position="231"/>
        <end position="253"/>
    </location>
</feature>
<feature type="transmembrane region" description="Helical" evidence="8">
    <location>
        <begin position="131"/>
        <end position="151"/>
    </location>
</feature>
<evidence type="ECO:0000256" key="2">
    <source>
        <dbReference type="ARBA" id="ARBA00022475"/>
    </source>
</evidence>
<evidence type="ECO:0000256" key="9">
    <source>
        <dbReference type="PIRNR" id="PIRNR002869"/>
    </source>
</evidence>
<feature type="transmembrane region" description="Helical" evidence="8">
    <location>
        <begin position="48"/>
        <end position="68"/>
    </location>
</feature>
<comment type="similarity">
    <text evidence="8 9">Belongs to the MurJ/MviN family.</text>
</comment>
<evidence type="ECO:0000256" key="7">
    <source>
        <dbReference type="ARBA" id="ARBA00023136"/>
    </source>
</evidence>
<dbReference type="CDD" id="cd13123">
    <property type="entry name" value="MATE_MurJ_like"/>
    <property type="match status" value="1"/>
</dbReference>
<keyword evidence="8 9" id="KW-0813">Transport</keyword>
<feature type="transmembrane region" description="Helical" evidence="8">
    <location>
        <begin position="186"/>
        <end position="204"/>
    </location>
</feature>
<comment type="pathway">
    <text evidence="8">Cell wall biogenesis; peptidoglycan biosynthesis.</text>
</comment>
<dbReference type="OrthoDB" id="9804143at2"/>
<evidence type="ECO:0000256" key="8">
    <source>
        <dbReference type="HAMAP-Rule" id="MF_02078"/>
    </source>
</evidence>
<name>A0A0D1A277_CLOBO</name>
<dbReference type="GO" id="GO:0008360">
    <property type="term" value="P:regulation of cell shape"/>
    <property type="evidence" value="ECO:0007669"/>
    <property type="project" value="UniProtKB-UniRule"/>
</dbReference>
<feature type="transmembrane region" description="Helical" evidence="8">
    <location>
        <begin position="163"/>
        <end position="180"/>
    </location>
</feature>
<keyword evidence="6 8" id="KW-1133">Transmembrane helix</keyword>
<gene>
    <name evidence="8" type="primary">murJ</name>
    <name evidence="10" type="ORF">N495_15580</name>
</gene>
<accession>A0A0D1A277</accession>
<dbReference type="PRINTS" id="PR01806">
    <property type="entry name" value="VIRFACTRMVIN"/>
</dbReference>
<dbReference type="HOGENOM" id="CLU_006797_4_1_9"/>
<dbReference type="AlphaFoldDB" id="A0A0D1A277"/>
<dbReference type="PANTHER" id="PTHR47019">
    <property type="entry name" value="LIPID II FLIPPASE MURJ"/>
    <property type="match status" value="1"/>
</dbReference>
<feature type="transmembrane region" description="Helical" evidence="8">
    <location>
        <begin position="306"/>
        <end position="325"/>
    </location>
</feature>
<keyword evidence="3 8" id="KW-0812">Transmembrane</keyword>
<feature type="transmembrane region" description="Helical" evidence="8">
    <location>
        <begin position="386"/>
        <end position="405"/>
    </location>
</feature>
<feature type="transmembrane region" description="Helical" evidence="8">
    <location>
        <begin position="411"/>
        <end position="428"/>
    </location>
</feature>
<organism evidence="10 11">
    <name type="scientific">Clostridium botulinum B2 450</name>
    <dbReference type="NCBI Taxonomy" id="1379739"/>
    <lineage>
        <taxon>Bacteria</taxon>
        <taxon>Bacillati</taxon>
        <taxon>Bacillota</taxon>
        <taxon>Clostridia</taxon>
        <taxon>Eubacteriales</taxon>
        <taxon>Clostridiaceae</taxon>
        <taxon>Clostridium</taxon>
    </lineage>
</organism>
<dbReference type="InterPro" id="IPR051050">
    <property type="entry name" value="Lipid_II_flippase_MurJ/MviN"/>
</dbReference>
<evidence type="ECO:0000256" key="3">
    <source>
        <dbReference type="ARBA" id="ARBA00022692"/>
    </source>
</evidence>
<dbReference type="RefSeq" id="WP_003483627.1">
    <property type="nucleotide sequence ID" value="NZ_JXSU01000007.1"/>
</dbReference>
<comment type="function">
    <text evidence="8 9">Involved in peptidoglycan biosynthesis. Transports lipid-linked peptidoglycan precursors from the inner to the outer leaflet of the cytoplasmic membrane.</text>
</comment>
<evidence type="ECO:0000313" key="10">
    <source>
        <dbReference type="EMBL" id="KIS24928.1"/>
    </source>
</evidence>